<feature type="compositionally biased region" description="Basic and acidic residues" evidence="1">
    <location>
        <begin position="1"/>
        <end position="15"/>
    </location>
</feature>
<protein>
    <submittedName>
        <fullName evidence="2">Uncharacterized protein</fullName>
    </submittedName>
</protein>
<dbReference type="RefSeq" id="WP_344380720.1">
    <property type="nucleotide sequence ID" value="NZ_BAAASQ010000053.1"/>
</dbReference>
<organism evidence="2 3">
    <name type="scientific">Streptomyces mauvecolor</name>
    <dbReference type="NCBI Taxonomy" id="58345"/>
    <lineage>
        <taxon>Bacteria</taxon>
        <taxon>Bacillati</taxon>
        <taxon>Actinomycetota</taxon>
        <taxon>Actinomycetes</taxon>
        <taxon>Kitasatosporales</taxon>
        <taxon>Streptomycetaceae</taxon>
        <taxon>Streptomyces</taxon>
    </lineage>
</organism>
<evidence type="ECO:0000256" key="1">
    <source>
        <dbReference type="SAM" id="MobiDB-lite"/>
    </source>
</evidence>
<comment type="caution">
    <text evidence="2">The sequence shown here is derived from an EMBL/GenBank/DDBJ whole genome shotgun (WGS) entry which is preliminary data.</text>
</comment>
<evidence type="ECO:0000313" key="3">
    <source>
        <dbReference type="Proteomes" id="UP001595834"/>
    </source>
</evidence>
<reference evidence="3" key="1">
    <citation type="journal article" date="2019" name="Int. J. Syst. Evol. Microbiol.">
        <title>The Global Catalogue of Microorganisms (GCM) 10K type strain sequencing project: providing services to taxonomists for standard genome sequencing and annotation.</title>
        <authorList>
            <consortium name="The Broad Institute Genomics Platform"/>
            <consortium name="The Broad Institute Genome Sequencing Center for Infectious Disease"/>
            <person name="Wu L."/>
            <person name="Ma J."/>
        </authorList>
    </citation>
    <scope>NUCLEOTIDE SEQUENCE [LARGE SCALE GENOMIC DNA]</scope>
    <source>
        <strain evidence="3">CCM 7224</strain>
    </source>
</reference>
<gene>
    <name evidence="2" type="ORF">ACFPFX_34905</name>
</gene>
<keyword evidence="3" id="KW-1185">Reference proteome</keyword>
<proteinExistence type="predicted"/>
<sequence length="155" mass="17420">MLRSEEIPKELRDPDADPPPWDPSHEKARILGRGERILDVLPTLNSAPYGDEDIPVVFDHLDFTHRAIRNHVMFEDHRTMLVCFALARSQNRPLSTNDCGPAGGPTHPVRTCIRVAACCQRAGEDRPLKHPREHPRSLVNPRSAWSAARLSRGAI</sequence>
<name>A0ABV9UY62_9ACTN</name>
<dbReference type="Proteomes" id="UP001595834">
    <property type="component" value="Unassembled WGS sequence"/>
</dbReference>
<dbReference type="EMBL" id="JBHSIZ010000049">
    <property type="protein sequence ID" value="MFC4961491.1"/>
    <property type="molecule type" value="Genomic_DNA"/>
</dbReference>
<evidence type="ECO:0000313" key="2">
    <source>
        <dbReference type="EMBL" id="MFC4961491.1"/>
    </source>
</evidence>
<feature type="region of interest" description="Disordered" evidence="1">
    <location>
        <begin position="1"/>
        <end position="24"/>
    </location>
</feature>
<accession>A0ABV9UY62</accession>